<dbReference type="InterPro" id="IPR036477">
    <property type="entry name" value="Formyl_transf_N_sf"/>
</dbReference>
<gene>
    <name evidence="6" type="primary">purN</name>
    <name evidence="8" type="ORF">A3SI_14284</name>
</gene>
<dbReference type="PANTHER" id="PTHR43369">
    <property type="entry name" value="PHOSPHORIBOSYLGLYCINAMIDE FORMYLTRANSFERASE"/>
    <property type="match status" value="1"/>
</dbReference>
<reference evidence="8 9" key="1">
    <citation type="submission" date="2012-05" db="EMBL/GenBank/DDBJ databases">
        <title>Genome sequence of Nitritalea halalkaliphila LW7.</title>
        <authorList>
            <person name="Jangir P.K."/>
            <person name="Singh A."/>
            <person name="Shivaji S."/>
            <person name="Sharma R."/>
        </authorList>
    </citation>
    <scope>NUCLEOTIDE SEQUENCE [LARGE SCALE GENOMIC DNA]</scope>
    <source>
        <strain evidence="8 9">LW7</strain>
    </source>
</reference>
<comment type="similarity">
    <text evidence="4 6">Belongs to the GART family.</text>
</comment>
<dbReference type="EC" id="2.1.2.2" evidence="6"/>
<dbReference type="InterPro" id="IPR001555">
    <property type="entry name" value="GART_AS"/>
</dbReference>
<dbReference type="HAMAP" id="MF_01930">
    <property type="entry name" value="PurN"/>
    <property type="match status" value="1"/>
</dbReference>
<evidence type="ECO:0000256" key="2">
    <source>
        <dbReference type="ARBA" id="ARBA00022679"/>
    </source>
</evidence>
<dbReference type="SUPFAM" id="SSF53328">
    <property type="entry name" value="Formyltransferase"/>
    <property type="match status" value="1"/>
</dbReference>
<dbReference type="STRING" id="1189621.A3SI_14284"/>
<feature type="active site" description="Proton donor" evidence="6">
    <location>
        <position position="105"/>
    </location>
</feature>
<dbReference type="OrthoDB" id="9806170at2"/>
<evidence type="ECO:0000259" key="7">
    <source>
        <dbReference type="Pfam" id="PF00551"/>
    </source>
</evidence>
<dbReference type="GO" id="GO:0004644">
    <property type="term" value="F:phosphoribosylglycinamide formyltransferase activity"/>
    <property type="evidence" value="ECO:0007669"/>
    <property type="project" value="UniProtKB-UniRule"/>
</dbReference>
<dbReference type="Pfam" id="PF00551">
    <property type="entry name" value="Formyl_trans_N"/>
    <property type="match status" value="1"/>
</dbReference>
<dbReference type="InterPro" id="IPR002376">
    <property type="entry name" value="Formyl_transf_N"/>
</dbReference>
<evidence type="ECO:0000256" key="3">
    <source>
        <dbReference type="ARBA" id="ARBA00022755"/>
    </source>
</evidence>
<evidence type="ECO:0000256" key="6">
    <source>
        <dbReference type="HAMAP-Rule" id="MF_01930"/>
    </source>
</evidence>
<organism evidence="8 9">
    <name type="scientific">Nitritalea halalkaliphila LW7</name>
    <dbReference type="NCBI Taxonomy" id="1189621"/>
    <lineage>
        <taxon>Bacteria</taxon>
        <taxon>Pseudomonadati</taxon>
        <taxon>Bacteroidota</taxon>
        <taxon>Cytophagia</taxon>
        <taxon>Cytophagales</taxon>
        <taxon>Cyclobacteriaceae</taxon>
        <taxon>Nitritalea</taxon>
    </lineage>
</organism>
<sequence length="196" mass="21219">MLVKKIAILASGSGSNAENIARYFKGHPTIQVALIASNKADAYVLKRAEQLSIEGLAFSKSDLQSGKLLEELQKRAIDWVILAGFLLQIPPHLIAAFPERMLNIHPALLPAYGGKGMYGHHVHAAVKAAGESHTGITIHLVNAAYDEGKILFQAGVALSPEDSVETIAEKVHALEYRFFPEVIERQLLGTTASDET</sequence>
<name>I5BZY5_9BACT</name>
<dbReference type="RefSeq" id="WP_009056082.1">
    <property type="nucleotide sequence ID" value="NZ_AJYA01000033.1"/>
</dbReference>
<dbReference type="GO" id="GO:0005829">
    <property type="term" value="C:cytosol"/>
    <property type="evidence" value="ECO:0007669"/>
    <property type="project" value="TreeGrafter"/>
</dbReference>
<feature type="binding site" evidence="6">
    <location>
        <position position="103"/>
    </location>
    <ligand>
        <name>(6R)-10-formyltetrahydrofolate</name>
        <dbReference type="ChEBI" id="CHEBI:195366"/>
    </ligand>
</feature>
<comment type="pathway">
    <text evidence="1 6">Purine metabolism; IMP biosynthesis via de novo pathway; N(2)-formyl-N(1)-(5-phospho-D-ribosyl)glycinamide from N(1)-(5-phospho-D-ribosyl)glycinamide (10-formyl THF route): step 1/1.</text>
</comment>
<evidence type="ECO:0000256" key="5">
    <source>
        <dbReference type="ARBA" id="ARBA00047664"/>
    </source>
</evidence>
<keyword evidence="3 6" id="KW-0658">Purine biosynthesis</keyword>
<keyword evidence="2 6" id="KW-0808">Transferase</keyword>
<dbReference type="AlphaFoldDB" id="I5BZY5"/>
<dbReference type="CDD" id="cd08645">
    <property type="entry name" value="FMT_core_GART"/>
    <property type="match status" value="1"/>
</dbReference>
<dbReference type="InterPro" id="IPR004607">
    <property type="entry name" value="GART"/>
</dbReference>
<dbReference type="Gene3D" id="3.40.50.170">
    <property type="entry name" value="Formyl transferase, N-terminal domain"/>
    <property type="match status" value="1"/>
</dbReference>
<feature type="binding site" evidence="6">
    <location>
        <begin position="14"/>
        <end position="16"/>
    </location>
    <ligand>
        <name>N(1)-(5-phospho-beta-D-ribosyl)glycinamide</name>
        <dbReference type="ChEBI" id="CHEBI:143788"/>
    </ligand>
</feature>
<dbReference type="GO" id="GO:0006189">
    <property type="term" value="P:'de novo' IMP biosynthetic process"/>
    <property type="evidence" value="ECO:0007669"/>
    <property type="project" value="UniProtKB-UniRule"/>
</dbReference>
<feature type="domain" description="Formyl transferase N-terminal" evidence="7">
    <location>
        <begin position="4"/>
        <end position="183"/>
    </location>
</feature>
<dbReference type="UniPathway" id="UPA00074">
    <property type="reaction ID" value="UER00126"/>
</dbReference>
<evidence type="ECO:0000313" key="8">
    <source>
        <dbReference type="EMBL" id="EIM75137.1"/>
    </source>
</evidence>
<feature type="site" description="Raises pKa of active site His" evidence="6">
    <location>
        <position position="146"/>
    </location>
</feature>
<evidence type="ECO:0000313" key="9">
    <source>
        <dbReference type="Proteomes" id="UP000005551"/>
    </source>
</evidence>
<dbReference type="PROSITE" id="PS00373">
    <property type="entry name" value="GART"/>
    <property type="match status" value="1"/>
</dbReference>
<dbReference type="PATRIC" id="fig|1189621.3.peg.2974"/>
<evidence type="ECO:0000256" key="1">
    <source>
        <dbReference type="ARBA" id="ARBA00005054"/>
    </source>
</evidence>
<comment type="caution">
    <text evidence="6">Lacks conserved residue(s) required for the propagation of feature annotation.</text>
</comment>
<dbReference type="Proteomes" id="UP000005551">
    <property type="component" value="Unassembled WGS sequence"/>
</dbReference>
<evidence type="ECO:0000256" key="4">
    <source>
        <dbReference type="ARBA" id="ARBA00038440"/>
    </source>
</evidence>
<comment type="catalytic activity">
    <reaction evidence="5 6">
        <text>N(1)-(5-phospho-beta-D-ribosyl)glycinamide + (6R)-10-formyltetrahydrofolate = N(2)-formyl-N(1)-(5-phospho-beta-D-ribosyl)glycinamide + (6S)-5,6,7,8-tetrahydrofolate + H(+)</text>
        <dbReference type="Rhea" id="RHEA:15053"/>
        <dbReference type="ChEBI" id="CHEBI:15378"/>
        <dbReference type="ChEBI" id="CHEBI:57453"/>
        <dbReference type="ChEBI" id="CHEBI:143788"/>
        <dbReference type="ChEBI" id="CHEBI:147286"/>
        <dbReference type="ChEBI" id="CHEBI:195366"/>
        <dbReference type="EC" id="2.1.2.2"/>
    </reaction>
</comment>
<accession>I5BZY5</accession>
<protein>
    <recommendedName>
        <fullName evidence="6">Phosphoribosylglycinamide formyltransferase</fullName>
        <ecNumber evidence="6">2.1.2.2</ecNumber>
    </recommendedName>
    <alternativeName>
        <fullName evidence="6">5'-phosphoribosylglycinamide transformylase</fullName>
    </alternativeName>
    <alternativeName>
        <fullName evidence="6">GAR transformylase</fullName>
        <shortName evidence="6">GART</shortName>
    </alternativeName>
</protein>
<dbReference type="EMBL" id="AJYA01000033">
    <property type="protein sequence ID" value="EIM75137.1"/>
    <property type="molecule type" value="Genomic_DNA"/>
</dbReference>
<keyword evidence="9" id="KW-1185">Reference proteome</keyword>
<comment type="function">
    <text evidence="6">Catalyzes the transfer of a formyl group from 10-formyltetrahydrofolate to 5-phospho-ribosyl-glycinamide (GAR), producing 5-phospho-ribosyl-N-formylglycinamide (FGAR) and tetrahydrofolate.</text>
</comment>
<comment type="caution">
    <text evidence="8">The sequence shown here is derived from an EMBL/GenBank/DDBJ whole genome shotgun (WGS) entry which is preliminary data.</text>
</comment>
<dbReference type="PANTHER" id="PTHR43369:SF2">
    <property type="entry name" value="PHOSPHORIBOSYLGLYCINAMIDE FORMYLTRANSFERASE"/>
    <property type="match status" value="1"/>
</dbReference>
<proteinExistence type="inferred from homology"/>